<gene>
    <name evidence="3" type="ORF">g.746</name>
    <name evidence="2" type="ORF">g.747</name>
</gene>
<sequence length="145" mass="16841">MVYLNICVVLMYTLLEYSGSDKTTGNVLDELGFNELNTNHEKEARKILRETFNPNTTLMYEMKSLHRSLSDFRSTVLLQIQRGLDVELEDDLKVTLSDLAVLVHRIAISNQVLCESFKFNDEQRSQFNYLLEKCNNMISDLKKIL</sequence>
<reference evidence="2" key="1">
    <citation type="submission" date="2015-11" db="EMBL/GenBank/DDBJ databases">
        <title>De novo transcriptome assembly of four potential Pierce s Disease insect vectors from Arizona vineyards.</title>
        <authorList>
            <person name="Tassone E.E."/>
        </authorList>
    </citation>
    <scope>NUCLEOTIDE SEQUENCE</scope>
</reference>
<name>A0A1B6HTS9_9HEMI</name>
<dbReference type="EMBL" id="GECU01005322">
    <property type="protein sequence ID" value="JAT02385.1"/>
    <property type="molecule type" value="Transcribed_RNA"/>
</dbReference>
<feature type="chain" id="PRO_5008584681" evidence="1">
    <location>
        <begin position="21"/>
        <end position="145"/>
    </location>
</feature>
<feature type="signal peptide" evidence="1">
    <location>
        <begin position="1"/>
        <end position="20"/>
    </location>
</feature>
<protein>
    <submittedName>
        <fullName evidence="2">Uncharacterized protein</fullName>
    </submittedName>
</protein>
<proteinExistence type="predicted"/>
<organism evidence="2">
    <name type="scientific">Homalodisca liturata</name>
    <dbReference type="NCBI Taxonomy" id="320908"/>
    <lineage>
        <taxon>Eukaryota</taxon>
        <taxon>Metazoa</taxon>
        <taxon>Ecdysozoa</taxon>
        <taxon>Arthropoda</taxon>
        <taxon>Hexapoda</taxon>
        <taxon>Insecta</taxon>
        <taxon>Pterygota</taxon>
        <taxon>Neoptera</taxon>
        <taxon>Paraneoptera</taxon>
        <taxon>Hemiptera</taxon>
        <taxon>Auchenorrhyncha</taxon>
        <taxon>Membracoidea</taxon>
        <taxon>Cicadellidae</taxon>
        <taxon>Cicadellinae</taxon>
        <taxon>Proconiini</taxon>
        <taxon>Homalodisca</taxon>
    </lineage>
</organism>
<dbReference type="AlphaFoldDB" id="A0A1B6HTS9"/>
<evidence type="ECO:0000256" key="1">
    <source>
        <dbReference type="SAM" id="SignalP"/>
    </source>
</evidence>
<keyword evidence="1" id="KW-0732">Signal</keyword>
<evidence type="ECO:0000313" key="2">
    <source>
        <dbReference type="EMBL" id="JAS78088.1"/>
    </source>
</evidence>
<evidence type="ECO:0000313" key="3">
    <source>
        <dbReference type="EMBL" id="JAT02385.1"/>
    </source>
</evidence>
<dbReference type="EMBL" id="GECU01029618">
    <property type="protein sequence ID" value="JAS78088.1"/>
    <property type="molecule type" value="Transcribed_RNA"/>
</dbReference>
<accession>A0A1B6HTS9</accession>